<dbReference type="AlphaFoldDB" id="A0A1H3DTF7"/>
<gene>
    <name evidence="3" type="ORF">SAMN05421783_1583</name>
</gene>
<reference evidence="4" key="1">
    <citation type="submission" date="2016-10" db="EMBL/GenBank/DDBJ databases">
        <authorList>
            <person name="Varghese N."/>
            <person name="Submissions S."/>
        </authorList>
    </citation>
    <scope>NUCLEOTIDE SEQUENCE [LARGE SCALE GENOMIC DNA]</scope>
    <source>
        <strain evidence="4">DSM 217</strain>
    </source>
</reference>
<dbReference type="Proteomes" id="UP000198816">
    <property type="component" value="Unassembled WGS sequence"/>
</dbReference>
<sequence>MHCSERRFPALLVLALLHVPTTSAQASERADLRALRDQVGAIQEAVSGTPLPDWLRPGSEASARAGEALGTAERERMHRLATAQMPAVPDTDATPKQTITLLVSRALGAAALRDIFASAARPDVRVVFRGVAEGEPLMDFMRGIHAELEGLDPMPAVALDPTPFREAGAEAVPLMILSGPDGEIARVAGLSDPAWLQARVAAGRTGDLGVRGPVERISEPDMLEEIARRVAALDLAALREQALARYWTRAVFEHLPTAREPRTRVIDPVIEAKADIALPDGTLLVRSGERLNPLERLAFGLRLVVFDPTEPGQIRRARELGKSAGPLRPVYLATRLDRAAGWEGFRAIEDALDETVYLLTPDVRERFALERVPASVESAGRVFLVREHPPEESR</sequence>
<keyword evidence="3" id="KW-0030">Aminoacyl-tRNA synthetase</keyword>
<feature type="chain" id="PRO_5011782312" evidence="2">
    <location>
        <begin position="27"/>
        <end position="394"/>
    </location>
</feature>
<dbReference type="Pfam" id="PF09673">
    <property type="entry name" value="TrbC_Ftype"/>
    <property type="match status" value="1"/>
</dbReference>
<dbReference type="EMBL" id="FNNZ01000058">
    <property type="protein sequence ID" value="SDX69388.1"/>
    <property type="molecule type" value="Genomic_DNA"/>
</dbReference>
<dbReference type="GO" id="GO:0004812">
    <property type="term" value="F:aminoacyl-tRNA ligase activity"/>
    <property type="evidence" value="ECO:0007669"/>
    <property type="project" value="UniProtKB-KW"/>
</dbReference>
<keyword evidence="4" id="KW-1185">Reference proteome</keyword>
<dbReference type="InterPro" id="IPR019106">
    <property type="entry name" value="T4SS_TrbC"/>
</dbReference>
<feature type="signal peptide" evidence="2">
    <location>
        <begin position="1"/>
        <end position="26"/>
    </location>
</feature>
<feature type="region of interest" description="Disordered" evidence="1">
    <location>
        <begin position="50"/>
        <end position="70"/>
    </location>
</feature>
<keyword evidence="2" id="KW-0732">Signal</keyword>
<evidence type="ECO:0000313" key="4">
    <source>
        <dbReference type="Proteomes" id="UP000198816"/>
    </source>
</evidence>
<dbReference type="RefSeq" id="WP_093038617.1">
    <property type="nucleotide sequence ID" value="NZ_FNNZ01000058.1"/>
</dbReference>
<protein>
    <submittedName>
        <fullName evidence="3">Glycyl-tRNA synthetase beta chain</fullName>
    </submittedName>
</protein>
<proteinExistence type="predicted"/>
<organism evidence="3 4">
    <name type="scientific">Thiocapsa roseopersicina</name>
    <dbReference type="NCBI Taxonomy" id="1058"/>
    <lineage>
        <taxon>Bacteria</taxon>
        <taxon>Pseudomonadati</taxon>
        <taxon>Pseudomonadota</taxon>
        <taxon>Gammaproteobacteria</taxon>
        <taxon>Chromatiales</taxon>
        <taxon>Chromatiaceae</taxon>
        <taxon>Thiocapsa</taxon>
    </lineage>
</organism>
<evidence type="ECO:0000256" key="2">
    <source>
        <dbReference type="SAM" id="SignalP"/>
    </source>
</evidence>
<name>A0A1H3DTF7_THIRO</name>
<dbReference type="STRING" id="1058.SAMN05421783_1583"/>
<keyword evidence="3" id="KW-0436">Ligase</keyword>
<evidence type="ECO:0000313" key="3">
    <source>
        <dbReference type="EMBL" id="SDX69388.1"/>
    </source>
</evidence>
<dbReference type="OrthoDB" id="6625590at2"/>
<accession>A0A1H3DTF7</accession>
<evidence type="ECO:0000256" key="1">
    <source>
        <dbReference type="SAM" id="MobiDB-lite"/>
    </source>
</evidence>